<feature type="transmembrane region" description="Helical" evidence="5">
    <location>
        <begin position="435"/>
        <end position="455"/>
    </location>
</feature>
<dbReference type="SUPFAM" id="SSF103473">
    <property type="entry name" value="MFS general substrate transporter"/>
    <property type="match status" value="1"/>
</dbReference>
<feature type="transmembrane region" description="Helical" evidence="5">
    <location>
        <begin position="167"/>
        <end position="188"/>
    </location>
</feature>
<feature type="transmembrane region" description="Helical" evidence="5">
    <location>
        <begin position="81"/>
        <end position="99"/>
    </location>
</feature>
<gene>
    <name evidence="7" type="ORF">J5V16_21730</name>
</gene>
<evidence type="ECO:0000256" key="5">
    <source>
        <dbReference type="SAM" id="Phobius"/>
    </source>
</evidence>
<feature type="transmembrane region" description="Helical" evidence="5">
    <location>
        <begin position="396"/>
        <end position="415"/>
    </location>
</feature>
<feature type="transmembrane region" description="Helical" evidence="5">
    <location>
        <begin position="338"/>
        <end position="358"/>
    </location>
</feature>
<dbReference type="RefSeq" id="WP_208499082.1">
    <property type="nucleotide sequence ID" value="NZ_JAGFNP010000015.1"/>
</dbReference>
<evidence type="ECO:0000256" key="3">
    <source>
        <dbReference type="ARBA" id="ARBA00022989"/>
    </source>
</evidence>
<dbReference type="PROSITE" id="PS50850">
    <property type="entry name" value="MFS"/>
    <property type="match status" value="1"/>
</dbReference>
<feature type="transmembrane region" description="Helical" evidence="5">
    <location>
        <begin position="229"/>
        <end position="249"/>
    </location>
</feature>
<feature type="domain" description="Major facilitator superfamily (MFS) profile" evidence="6">
    <location>
        <begin position="13"/>
        <end position="463"/>
    </location>
</feature>
<comment type="subcellular location">
    <subcellularLocation>
        <location evidence="1">Cell membrane</location>
        <topology evidence="1">Multi-pass membrane protein</topology>
    </subcellularLocation>
</comment>
<dbReference type="Proteomes" id="UP000681341">
    <property type="component" value="Unassembled WGS sequence"/>
</dbReference>
<protein>
    <submittedName>
        <fullName evidence="7">MFS transporter</fullName>
    </submittedName>
</protein>
<keyword evidence="8" id="KW-1185">Reference proteome</keyword>
<dbReference type="InterPro" id="IPR011701">
    <property type="entry name" value="MFS"/>
</dbReference>
<comment type="caution">
    <text evidence="7">The sequence shown here is derived from an EMBL/GenBank/DDBJ whole genome shotgun (WGS) entry which is preliminary data.</text>
</comment>
<organism evidence="7 8">
    <name type="scientific">Glycomyces niveus</name>
    <dbReference type="NCBI Taxonomy" id="2820287"/>
    <lineage>
        <taxon>Bacteria</taxon>
        <taxon>Bacillati</taxon>
        <taxon>Actinomycetota</taxon>
        <taxon>Actinomycetes</taxon>
        <taxon>Glycomycetales</taxon>
        <taxon>Glycomycetaceae</taxon>
        <taxon>Glycomyces</taxon>
    </lineage>
</organism>
<feature type="transmembrane region" description="Helical" evidence="5">
    <location>
        <begin position="309"/>
        <end position="331"/>
    </location>
</feature>
<dbReference type="PANTHER" id="PTHR23501">
    <property type="entry name" value="MAJOR FACILITATOR SUPERFAMILY"/>
    <property type="match status" value="1"/>
</dbReference>
<name>A0ABS3U9K2_9ACTN</name>
<dbReference type="EMBL" id="JAGFNP010000015">
    <property type="protein sequence ID" value="MBO3735456.1"/>
    <property type="molecule type" value="Genomic_DNA"/>
</dbReference>
<dbReference type="InterPro" id="IPR020846">
    <property type="entry name" value="MFS_dom"/>
</dbReference>
<feature type="transmembrane region" description="Helical" evidence="5">
    <location>
        <begin position="364"/>
        <end position="384"/>
    </location>
</feature>
<evidence type="ECO:0000313" key="7">
    <source>
        <dbReference type="EMBL" id="MBO3735456.1"/>
    </source>
</evidence>
<feature type="transmembrane region" description="Helical" evidence="5">
    <location>
        <begin position="200"/>
        <end position="223"/>
    </location>
</feature>
<feature type="transmembrane region" description="Helical" evidence="5">
    <location>
        <begin position="138"/>
        <end position="161"/>
    </location>
</feature>
<keyword evidence="2 5" id="KW-0812">Transmembrane</keyword>
<feature type="transmembrane region" description="Helical" evidence="5">
    <location>
        <begin position="51"/>
        <end position="69"/>
    </location>
</feature>
<dbReference type="PANTHER" id="PTHR23501:SF197">
    <property type="entry name" value="COMD"/>
    <property type="match status" value="1"/>
</dbReference>
<proteinExistence type="predicted"/>
<dbReference type="Pfam" id="PF07690">
    <property type="entry name" value="MFS_1"/>
    <property type="match status" value="1"/>
</dbReference>
<dbReference type="Gene3D" id="1.20.1250.20">
    <property type="entry name" value="MFS general substrate transporter like domains"/>
    <property type="match status" value="2"/>
</dbReference>
<feature type="transmembrane region" description="Helical" evidence="5">
    <location>
        <begin position="105"/>
        <end position="126"/>
    </location>
</feature>
<evidence type="ECO:0000259" key="6">
    <source>
        <dbReference type="PROSITE" id="PS50850"/>
    </source>
</evidence>
<keyword evidence="4 5" id="KW-0472">Membrane</keyword>
<dbReference type="InterPro" id="IPR036259">
    <property type="entry name" value="MFS_trans_sf"/>
</dbReference>
<reference evidence="7 8" key="1">
    <citation type="submission" date="2021-03" db="EMBL/GenBank/DDBJ databases">
        <title>Glycomyces sp. nov., a novel actinomycete isolated from soil.</title>
        <authorList>
            <person name="Yang X."/>
            <person name="Xu X."/>
        </authorList>
    </citation>
    <scope>NUCLEOTIDE SEQUENCE [LARGE SCALE GENOMIC DNA]</scope>
    <source>
        <strain evidence="7 8">NEAU-S30</strain>
    </source>
</reference>
<feature type="transmembrane region" description="Helical" evidence="5">
    <location>
        <begin position="269"/>
        <end position="289"/>
    </location>
</feature>
<accession>A0ABS3U9K2</accession>
<sequence>MVVTLDSPVRIGKAAIGALGTLALALGTLQAVVEPSLPLLQHDLGIGPAEGSLIFITLLITGAVVAPIAGKLGDRYGGKRVLVVLMATVSAGGLISSLAPNLPVLLLGQVLQGAMVGALPLSFILVRKHLPPGRTQVAVGLVSGLFTGGGLVGMLVAGPIAEHLSRHWMFAIPTTAIIAATLLVSRLMPDDPPAASDAKIDWLGVILLSCTLVALVLGVMVVTGGGLPPLAIVAITVAVAALATGWVAVERRVASPMVDLRMLAMPAMWSSAVVTLLMSLGFGMAVYLIPQLLSLSANGYGFGADPSDIGLFLLPATIAGVVAGTIAGIASRRFGTRAVITVGAIATAATLIALGSLHDATWQLVVARALIGFAVSVSAVALLAGTATTVDAKDTGIATSLLVVTRVVGVALGAQTGGAILDASTDPRTGLPSETAFTTGFIIAGVIAALSLLVLPAMKKGTKA</sequence>
<evidence type="ECO:0000256" key="2">
    <source>
        <dbReference type="ARBA" id="ARBA00022692"/>
    </source>
</evidence>
<evidence type="ECO:0000256" key="4">
    <source>
        <dbReference type="ARBA" id="ARBA00023136"/>
    </source>
</evidence>
<evidence type="ECO:0000256" key="1">
    <source>
        <dbReference type="ARBA" id="ARBA00004651"/>
    </source>
</evidence>
<keyword evidence="3 5" id="KW-1133">Transmembrane helix</keyword>
<evidence type="ECO:0000313" key="8">
    <source>
        <dbReference type="Proteomes" id="UP000681341"/>
    </source>
</evidence>